<evidence type="ECO:0000256" key="1">
    <source>
        <dbReference type="SAM" id="MobiDB-lite"/>
    </source>
</evidence>
<feature type="compositionally biased region" description="Polar residues" evidence="1">
    <location>
        <begin position="99"/>
        <end position="127"/>
    </location>
</feature>
<evidence type="ECO:0000313" key="3">
    <source>
        <dbReference type="Proteomes" id="UP000667802"/>
    </source>
</evidence>
<sequence length="127" mass="14065">MSELSPYEENILDFVKIAQNQPNLFTAEDRAALGKLLATLPDDIEQISDALALWYEDRPHILNTILDLPVEESASHRGPGGRKTRLSPKDAKDMIDNIVRQSTPSQKTQVSPPNNPQNDTISGNTQS</sequence>
<keyword evidence="3" id="KW-1185">Reference proteome</keyword>
<reference evidence="3" key="1">
    <citation type="journal article" date="2021" name="Science">
        <title>Hunting the eagle killer: A cyanobacterial neurotoxin causes vacuolar myelinopathy.</title>
        <authorList>
            <person name="Breinlinger S."/>
            <person name="Phillips T.J."/>
            <person name="Haram B.N."/>
            <person name="Mares J."/>
            <person name="Martinez Yerena J.A."/>
            <person name="Hrouzek P."/>
            <person name="Sobotka R."/>
            <person name="Henderson W.M."/>
            <person name="Schmieder P."/>
            <person name="Williams S.M."/>
            <person name="Lauderdale J.D."/>
            <person name="Wilde H.D."/>
            <person name="Gerrin W."/>
            <person name="Kust A."/>
            <person name="Washington J.W."/>
            <person name="Wagner C."/>
            <person name="Geier B."/>
            <person name="Liebeke M."/>
            <person name="Enke H."/>
            <person name="Niedermeyer T.H.J."/>
            <person name="Wilde S.B."/>
        </authorList>
    </citation>
    <scope>NUCLEOTIDE SEQUENCE [LARGE SCALE GENOMIC DNA]</scope>
    <source>
        <strain evidence="3">Thurmond2011</strain>
    </source>
</reference>
<name>A0AAP5I3A0_9CYAN</name>
<feature type="region of interest" description="Disordered" evidence="1">
    <location>
        <begin position="70"/>
        <end position="127"/>
    </location>
</feature>
<comment type="caution">
    <text evidence="2">The sequence shown here is derived from an EMBL/GenBank/DDBJ whole genome shotgun (WGS) entry which is preliminary data.</text>
</comment>
<dbReference type="Proteomes" id="UP000667802">
    <property type="component" value="Unassembled WGS sequence"/>
</dbReference>
<evidence type="ECO:0000313" key="2">
    <source>
        <dbReference type="EMBL" id="MDR9893004.1"/>
    </source>
</evidence>
<organism evidence="2 3">
    <name type="scientific">Aetokthonos hydrillicola Thurmond2011</name>
    <dbReference type="NCBI Taxonomy" id="2712845"/>
    <lineage>
        <taxon>Bacteria</taxon>
        <taxon>Bacillati</taxon>
        <taxon>Cyanobacteriota</taxon>
        <taxon>Cyanophyceae</taxon>
        <taxon>Nostocales</taxon>
        <taxon>Hapalosiphonaceae</taxon>
        <taxon>Aetokthonos</taxon>
    </lineage>
</organism>
<accession>A0AAP5I3A0</accession>
<dbReference type="RefSeq" id="WP_208340272.1">
    <property type="nucleotide sequence ID" value="NZ_CAWQFN010000640.1"/>
</dbReference>
<dbReference type="EMBL" id="JAALHA020000001">
    <property type="protein sequence ID" value="MDR9893004.1"/>
    <property type="molecule type" value="Genomic_DNA"/>
</dbReference>
<gene>
    <name evidence="2" type="ORF">G7B40_000190</name>
</gene>
<dbReference type="AlphaFoldDB" id="A0AAP5I3A0"/>
<protein>
    <submittedName>
        <fullName evidence="2">Uncharacterized protein</fullName>
    </submittedName>
</protein>
<proteinExistence type="predicted"/>